<evidence type="ECO:0000256" key="1">
    <source>
        <dbReference type="SAM" id="MobiDB-lite"/>
    </source>
</evidence>
<evidence type="ECO:0000313" key="3">
    <source>
        <dbReference type="Proteomes" id="UP001165080"/>
    </source>
</evidence>
<dbReference type="OrthoDB" id="20621at2759"/>
<gene>
    <name evidence="2" type="primary">PLEST011006</name>
    <name evidence="2" type="ORF">PLESTB_001355400</name>
</gene>
<name>A0A9W6F6L2_9CHLO</name>
<proteinExistence type="predicted"/>
<feature type="compositionally biased region" description="Low complexity" evidence="1">
    <location>
        <begin position="233"/>
        <end position="247"/>
    </location>
</feature>
<dbReference type="EMBL" id="BRXU01000022">
    <property type="protein sequence ID" value="GLC58407.1"/>
    <property type="molecule type" value="Genomic_DNA"/>
</dbReference>
<organism evidence="2 3">
    <name type="scientific">Pleodorina starrii</name>
    <dbReference type="NCBI Taxonomy" id="330485"/>
    <lineage>
        <taxon>Eukaryota</taxon>
        <taxon>Viridiplantae</taxon>
        <taxon>Chlorophyta</taxon>
        <taxon>core chlorophytes</taxon>
        <taxon>Chlorophyceae</taxon>
        <taxon>CS clade</taxon>
        <taxon>Chlamydomonadales</taxon>
        <taxon>Volvocaceae</taxon>
        <taxon>Pleodorina</taxon>
    </lineage>
</organism>
<feature type="region of interest" description="Disordered" evidence="1">
    <location>
        <begin position="233"/>
        <end position="320"/>
    </location>
</feature>
<dbReference type="AlphaFoldDB" id="A0A9W6F6L2"/>
<protein>
    <recommendedName>
        <fullName evidence="4">Coatomer subunit delta</fullName>
    </recommendedName>
</protein>
<sequence>MVFAREAAVIVKGRDGRTVLLQSRGLNFQVANQAAGEAMAALQAAAQGEPNDILSSSQATPLLSGRLEVMQGRLAVTYRVAGALIFLLVSQPAANVFSCVALLNSVVRLVSAPLEGKAGEMTPERLQKRFGEVYLAVDALLTSGGVLEANGAMGRALGTLEQLHEKEKEKEKGKGGPEAPRTPPPQQRPGGGGRRATRRTLQDVIDNLALLSFSAGSAMQGVQPRPGFQLPEEAAATAPRKAPGAGPLPLQGAVGPGGSIDLGDDIFGLGGKKAETPGKPKLPPGADPNDPFAASDVDWTSFGGDKKDAATPPAAAKSEAKAAVTGEGRLGFEDDAFGDAAFAAAPAPAPAPMVPSEPVLRLGEVWRGEAAGGRLVRAGLSGRVEWVSEGAKSKVHTVQFMVQVPESSSEHVAAALTTARRHPGCCRAGPVGGVLVADGILAKPHPGAPLLTYHLPPPAMQPPLQAQLGASCQATQDGRRLVTLGLHYAICPRVAPRAADLAVEVVVPALLERPLRASPPGAVFDATSRTLRWQQPGPVASLDNSGTATQPFVASFVVGEVTGVAVDEAALAAALGRLSAKLTLRGADGSGTLSGAALAQGVVELEWTPSLCEWRAEMTATP</sequence>
<feature type="compositionally biased region" description="Basic and acidic residues" evidence="1">
    <location>
        <begin position="166"/>
        <end position="175"/>
    </location>
</feature>
<accession>A0A9W6F6L2</accession>
<comment type="caution">
    <text evidence="2">The sequence shown here is derived from an EMBL/GenBank/DDBJ whole genome shotgun (WGS) entry which is preliminary data.</text>
</comment>
<dbReference type="Proteomes" id="UP001165080">
    <property type="component" value="Unassembled WGS sequence"/>
</dbReference>
<reference evidence="2 3" key="1">
    <citation type="journal article" date="2023" name="Commun. Biol.">
        <title>Reorganization of the ancestral sex-determining regions during the evolution of trioecy in Pleodorina starrii.</title>
        <authorList>
            <person name="Takahashi K."/>
            <person name="Suzuki S."/>
            <person name="Kawai-Toyooka H."/>
            <person name="Yamamoto K."/>
            <person name="Hamaji T."/>
            <person name="Ootsuki R."/>
            <person name="Yamaguchi H."/>
            <person name="Kawachi M."/>
            <person name="Higashiyama T."/>
            <person name="Nozaki H."/>
        </authorList>
    </citation>
    <scope>NUCLEOTIDE SEQUENCE [LARGE SCALE GENOMIC DNA]</scope>
    <source>
        <strain evidence="2 3">NIES-4479</strain>
    </source>
</reference>
<feature type="region of interest" description="Disordered" evidence="1">
    <location>
        <begin position="166"/>
        <end position="196"/>
    </location>
</feature>
<feature type="compositionally biased region" description="Low complexity" evidence="1">
    <location>
        <begin position="310"/>
        <end position="320"/>
    </location>
</feature>
<evidence type="ECO:0008006" key="4">
    <source>
        <dbReference type="Google" id="ProtNLM"/>
    </source>
</evidence>
<evidence type="ECO:0000313" key="2">
    <source>
        <dbReference type="EMBL" id="GLC58407.1"/>
    </source>
</evidence>
<keyword evidence="3" id="KW-1185">Reference proteome</keyword>